<keyword evidence="7" id="KW-0812">Transmembrane</keyword>
<keyword evidence="16" id="KW-0675">Receptor</keyword>
<reference evidence="22" key="1">
    <citation type="submission" date="2022-11" db="EMBL/GenBank/DDBJ databases">
        <authorList>
            <person name="Hyden B.L."/>
            <person name="Feng K."/>
            <person name="Yates T."/>
            <person name="Jawdy S."/>
            <person name="Smart L.B."/>
            <person name="Muchero W."/>
        </authorList>
    </citation>
    <scope>NUCLEOTIDE SEQUENCE</scope>
    <source>
        <tissue evidence="22">Shoot tip</tissue>
    </source>
</reference>
<evidence type="ECO:0000256" key="16">
    <source>
        <dbReference type="ARBA" id="ARBA00023170"/>
    </source>
</evidence>
<dbReference type="AlphaFoldDB" id="A0A9Q0X156"/>
<evidence type="ECO:0000256" key="14">
    <source>
        <dbReference type="ARBA" id="ARBA00023136"/>
    </source>
</evidence>
<dbReference type="PROSITE" id="PS50927">
    <property type="entry name" value="BULB_LECTIN"/>
    <property type="match status" value="1"/>
</dbReference>
<proteinExistence type="predicted"/>
<evidence type="ECO:0000256" key="12">
    <source>
        <dbReference type="ARBA" id="ARBA00022840"/>
    </source>
</evidence>
<keyword evidence="3" id="KW-1003">Cell membrane</keyword>
<dbReference type="GO" id="GO:0030246">
    <property type="term" value="F:carbohydrate binding"/>
    <property type="evidence" value="ECO:0007669"/>
    <property type="project" value="UniProtKB-KW"/>
</dbReference>
<comment type="catalytic activity">
    <reaction evidence="19">
        <text>L-seryl-[protein] + ATP = O-phospho-L-seryl-[protein] + ADP + H(+)</text>
        <dbReference type="Rhea" id="RHEA:17989"/>
        <dbReference type="Rhea" id="RHEA-COMP:9863"/>
        <dbReference type="Rhea" id="RHEA-COMP:11604"/>
        <dbReference type="ChEBI" id="CHEBI:15378"/>
        <dbReference type="ChEBI" id="CHEBI:29999"/>
        <dbReference type="ChEBI" id="CHEBI:30616"/>
        <dbReference type="ChEBI" id="CHEBI:83421"/>
        <dbReference type="ChEBI" id="CHEBI:456216"/>
        <dbReference type="EC" id="2.7.11.1"/>
    </reaction>
</comment>
<evidence type="ECO:0000256" key="8">
    <source>
        <dbReference type="ARBA" id="ARBA00022729"/>
    </source>
</evidence>
<feature type="chain" id="PRO_5040118483" description="non-specific serine/threonine protein kinase" evidence="20">
    <location>
        <begin position="21"/>
        <end position="331"/>
    </location>
</feature>
<keyword evidence="5" id="KW-0597">Phosphoprotein</keyword>
<sequence length="331" mass="36737">MARRIYLFLLVCFCASHTLAADTLYRGGDSLNSTNTLVSKNGLFTLGITSLGSGESSASYLGIWYNNDTSHPFWLANRNKSIAENSGVLAIDGSGNMKLTYSGGDLVDFYSSRSSTTNLTAVLEDTVNLVLKDKNSGGQQDLWRSFGDPTDTFLPGMKLGINHATNQTWSLMSWLSDVVPTPAGPLTFEWDRKGKELVIKRRDVIHWTSGPLTSNTRFEIFFLNTWSLDYSFINVSYAGEDYIMFTVSSNQFTPQYQRIFLIRPLCRSSRNSFNLRRGSFVNTVTRKSDDNSSLSISDYKDICWKKCSCSGVTTRGNKANNTGCAIQVSSG</sequence>
<evidence type="ECO:0000256" key="15">
    <source>
        <dbReference type="ARBA" id="ARBA00023157"/>
    </source>
</evidence>
<dbReference type="InterPro" id="IPR001480">
    <property type="entry name" value="Bulb-type_lectin_dom"/>
</dbReference>
<dbReference type="Pfam" id="PF01453">
    <property type="entry name" value="B_lectin"/>
    <property type="match status" value="1"/>
</dbReference>
<keyword evidence="13" id="KW-1133">Transmembrane helix</keyword>
<keyword evidence="6" id="KW-0808">Transferase</keyword>
<keyword evidence="4" id="KW-0723">Serine/threonine-protein kinase</keyword>
<accession>A0A9Q0X156</accession>
<protein>
    <recommendedName>
        <fullName evidence="2">non-specific serine/threonine protein kinase</fullName>
        <ecNumber evidence="2">2.7.11.1</ecNumber>
    </recommendedName>
</protein>
<dbReference type="PANTHER" id="PTHR32444:SF226">
    <property type="entry name" value="BULB-TYPE LECTIN DOMAIN-CONTAINING PROTEIN"/>
    <property type="match status" value="1"/>
</dbReference>
<dbReference type="GO" id="GO:0004674">
    <property type="term" value="F:protein serine/threonine kinase activity"/>
    <property type="evidence" value="ECO:0007669"/>
    <property type="project" value="UniProtKB-KW"/>
</dbReference>
<keyword evidence="23" id="KW-1185">Reference proteome</keyword>
<dbReference type="GO" id="GO:0005886">
    <property type="term" value="C:plasma membrane"/>
    <property type="evidence" value="ECO:0007669"/>
    <property type="project" value="UniProtKB-SubCell"/>
</dbReference>
<comment type="caution">
    <text evidence="22">The sequence shown here is derived from an EMBL/GenBank/DDBJ whole genome shotgun (WGS) entry which is preliminary data.</text>
</comment>
<evidence type="ECO:0000256" key="2">
    <source>
        <dbReference type="ARBA" id="ARBA00012513"/>
    </source>
</evidence>
<evidence type="ECO:0000256" key="1">
    <source>
        <dbReference type="ARBA" id="ARBA00004251"/>
    </source>
</evidence>
<evidence type="ECO:0000256" key="19">
    <source>
        <dbReference type="ARBA" id="ARBA00048679"/>
    </source>
</evidence>
<evidence type="ECO:0000313" key="23">
    <source>
        <dbReference type="Proteomes" id="UP001151752"/>
    </source>
</evidence>
<keyword evidence="11" id="KW-0418">Kinase</keyword>
<dbReference type="InterPro" id="IPR036426">
    <property type="entry name" value="Bulb-type_lectin_dom_sf"/>
</dbReference>
<evidence type="ECO:0000256" key="13">
    <source>
        <dbReference type="ARBA" id="ARBA00022989"/>
    </source>
</evidence>
<evidence type="ECO:0000256" key="20">
    <source>
        <dbReference type="SAM" id="SignalP"/>
    </source>
</evidence>
<dbReference type="FunFam" id="2.90.10.10:FF:000009">
    <property type="entry name" value="Receptor-like serine/threonine-protein kinase SD1-8"/>
    <property type="match status" value="1"/>
</dbReference>
<dbReference type="PANTHER" id="PTHR32444">
    <property type="entry name" value="BULB-TYPE LECTIN DOMAIN-CONTAINING PROTEIN"/>
    <property type="match status" value="1"/>
</dbReference>
<evidence type="ECO:0000256" key="6">
    <source>
        <dbReference type="ARBA" id="ARBA00022679"/>
    </source>
</evidence>
<evidence type="ECO:0000256" key="10">
    <source>
        <dbReference type="ARBA" id="ARBA00022741"/>
    </source>
</evidence>
<keyword evidence="12" id="KW-0067">ATP-binding</keyword>
<reference evidence="22" key="2">
    <citation type="journal article" date="2023" name="Int. J. Mol. Sci.">
        <title>De Novo Assembly and Annotation of 11 Diverse Shrub Willow (Salix) Genomes Reveals Novel Gene Organization in Sex-Linked Regions.</title>
        <authorList>
            <person name="Hyden B."/>
            <person name="Feng K."/>
            <person name="Yates T.B."/>
            <person name="Jawdy S."/>
            <person name="Cereghino C."/>
            <person name="Smart L.B."/>
            <person name="Muchero W."/>
        </authorList>
    </citation>
    <scope>NUCLEOTIDE SEQUENCE</scope>
    <source>
        <tissue evidence="22">Shoot tip</tissue>
    </source>
</reference>
<dbReference type="Gene3D" id="2.90.10.10">
    <property type="entry name" value="Bulb-type lectin domain"/>
    <property type="match status" value="1"/>
</dbReference>
<evidence type="ECO:0000259" key="21">
    <source>
        <dbReference type="PROSITE" id="PS50927"/>
    </source>
</evidence>
<name>A0A9Q0X156_9ROSI</name>
<evidence type="ECO:0000256" key="3">
    <source>
        <dbReference type="ARBA" id="ARBA00022475"/>
    </source>
</evidence>
<dbReference type="EMBL" id="JAPFFM010000001">
    <property type="protein sequence ID" value="KAJ6776553.1"/>
    <property type="molecule type" value="Genomic_DNA"/>
</dbReference>
<evidence type="ECO:0000256" key="18">
    <source>
        <dbReference type="ARBA" id="ARBA00047899"/>
    </source>
</evidence>
<feature type="domain" description="Bulb-type lectin" evidence="21">
    <location>
        <begin position="22"/>
        <end position="144"/>
    </location>
</feature>
<evidence type="ECO:0000256" key="17">
    <source>
        <dbReference type="ARBA" id="ARBA00023180"/>
    </source>
</evidence>
<keyword evidence="15" id="KW-1015">Disulfide bond</keyword>
<dbReference type="Proteomes" id="UP001151752">
    <property type="component" value="Chromosome 16"/>
</dbReference>
<dbReference type="EC" id="2.7.11.1" evidence="2"/>
<keyword evidence="17" id="KW-0325">Glycoprotein</keyword>
<evidence type="ECO:0000256" key="7">
    <source>
        <dbReference type="ARBA" id="ARBA00022692"/>
    </source>
</evidence>
<organism evidence="22 23">
    <name type="scientific">Salix koriyanagi</name>
    <dbReference type="NCBI Taxonomy" id="2511006"/>
    <lineage>
        <taxon>Eukaryota</taxon>
        <taxon>Viridiplantae</taxon>
        <taxon>Streptophyta</taxon>
        <taxon>Embryophyta</taxon>
        <taxon>Tracheophyta</taxon>
        <taxon>Spermatophyta</taxon>
        <taxon>Magnoliopsida</taxon>
        <taxon>eudicotyledons</taxon>
        <taxon>Gunneridae</taxon>
        <taxon>Pentapetalae</taxon>
        <taxon>rosids</taxon>
        <taxon>fabids</taxon>
        <taxon>Malpighiales</taxon>
        <taxon>Salicaceae</taxon>
        <taxon>Saliceae</taxon>
        <taxon>Salix</taxon>
    </lineage>
</organism>
<keyword evidence="10" id="KW-0547">Nucleotide-binding</keyword>
<evidence type="ECO:0000256" key="4">
    <source>
        <dbReference type="ARBA" id="ARBA00022527"/>
    </source>
</evidence>
<evidence type="ECO:0000256" key="9">
    <source>
        <dbReference type="ARBA" id="ARBA00022734"/>
    </source>
</evidence>
<dbReference type="GO" id="GO:0005524">
    <property type="term" value="F:ATP binding"/>
    <property type="evidence" value="ECO:0007669"/>
    <property type="project" value="UniProtKB-KW"/>
</dbReference>
<keyword evidence="9" id="KW-0430">Lectin</keyword>
<evidence type="ECO:0000256" key="11">
    <source>
        <dbReference type="ARBA" id="ARBA00022777"/>
    </source>
</evidence>
<comment type="catalytic activity">
    <reaction evidence="18">
        <text>L-threonyl-[protein] + ATP = O-phospho-L-threonyl-[protein] + ADP + H(+)</text>
        <dbReference type="Rhea" id="RHEA:46608"/>
        <dbReference type="Rhea" id="RHEA-COMP:11060"/>
        <dbReference type="Rhea" id="RHEA-COMP:11605"/>
        <dbReference type="ChEBI" id="CHEBI:15378"/>
        <dbReference type="ChEBI" id="CHEBI:30013"/>
        <dbReference type="ChEBI" id="CHEBI:30616"/>
        <dbReference type="ChEBI" id="CHEBI:61977"/>
        <dbReference type="ChEBI" id="CHEBI:456216"/>
        <dbReference type="EC" id="2.7.11.1"/>
    </reaction>
</comment>
<comment type="subcellular location">
    <subcellularLocation>
        <location evidence="1">Cell membrane</location>
        <topology evidence="1">Single-pass type I membrane protein</topology>
    </subcellularLocation>
</comment>
<dbReference type="SUPFAM" id="SSF51110">
    <property type="entry name" value="alpha-D-mannose-specific plant lectins"/>
    <property type="match status" value="1"/>
</dbReference>
<evidence type="ECO:0000313" key="22">
    <source>
        <dbReference type="EMBL" id="KAJ6776553.1"/>
    </source>
</evidence>
<keyword evidence="8 20" id="KW-0732">Signal</keyword>
<feature type="signal peptide" evidence="20">
    <location>
        <begin position="1"/>
        <end position="20"/>
    </location>
</feature>
<evidence type="ECO:0000256" key="5">
    <source>
        <dbReference type="ARBA" id="ARBA00022553"/>
    </source>
</evidence>
<keyword evidence="14" id="KW-0472">Membrane</keyword>
<dbReference type="SMART" id="SM00108">
    <property type="entry name" value="B_lectin"/>
    <property type="match status" value="1"/>
</dbReference>
<gene>
    <name evidence="22" type="ORF">OIU74_000688</name>
</gene>